<proteinExistence type="predicted"/>
<protein>
    <submittedName>
        <fullName evidence="1">Uncharacterized protein</fullName>
    </submittedName>
</protein>
<reference evidence="1" key="1">
    <citation type="journal article" date="2015" name="Nature">
        <title>Complex archaea that bridge the gap between prokaryotes and eukaryotes.</title>
        <authorList>
            <person name="Spang A."/>
            <person name="Saw J.H."/>
            <person name="Jorgensen S.L."/>
            <person name="Zaremba-Niedzwiedzka K."/>
            <person name="Martijn J."/>
            <person name="Lind A.E."/>
            <person name="van Eijk R."/>
            <person name="Schleper C."/>
            <person name="Guy L."/>
            <person name="Ettema T.J."/>
        </authorList>
    </citation>
    <scope>NUCLEOTIDE SEQUENCE</scope>
</reference>
<comment type="caution">
    <text evidence="1">The sequence shown here is derived from an EMBL/GenBank/DDBJ whole genome shotgun (WGS) entry which is preliminary data.</text>
</comment>
<evidence type="ECO:0000313" key="1">
    <source>
        <dbReference type="EMBL" id="KKN36346.1"/>
    </source>
</evidence>
<dbReference type="AlphaFoldDB" id="A0A0F9SHB5"/>
<organism evidence="1">
    <name type="scientific">marine sediment metagenome</name>
    <dbReference type="NCBI Taxonomy" id="412755"/>
    <lineage>
        <taxon>unclassified sequences</taxon>
        <taxon>metagenomes</taxon>
        <taxon>ecological metagenomes</taxon>
    </lineage>
</organism>
<feature type="non-terminal residue" evidence="1">
    <location>
        <position position="1"/>
    </location>
</feature>
<name>A0A0F9SHB5_9ZZZZ</name>
<sequence length="64" mass="7289">DKIRQADKTGAANDGRQYLEWILFEICTSTEAPAALRKDGRYDAGNLQDPARLRLNKLLPSWKE</sequence>
<accession>A0A0F9SHB5</accession>
<gene>
    <name evidence="1" type="ORF">LCGC14_0774460</name>
</gene>
<dbReference type="EMBL" id="LAZR01001971">
    <property type="protein sequence ID" value="KKN36346.1"/>
    <property type="molecule type" value="Genomic_DNA"/>
</dbReference>